<dbReference type="Proteomes" id="UP000648257">
    <property type="component" value="Unassembled WGS sequence"/>
</dbReference>
<dbReference type="SUPFAM" id="SSF56349">
    <property type="entry name" value="DNA breaking-rejoining enzymes"/>
    <property type="match status" value="1"/>
</dbReference>
<proteinExistence type="predicted"/>
<dbReference type="InterPro" id="IPR044068">
    <property type="entry name" value="CB"/>
</dbReference>
<evidence type="ECO:0000256" key="4">
    <source>
        <dbReference type="PROSITE-ProRule" id="PRU01248"/>
    </source>
</evidence>
<sequence length="350" mass="39569">MATFVKTPSGTWKALIRKNGWPTTSKTFRTKCDAEDWSRRTEDEMVRGVYLSRTVSEKMTVKTALERYLSEVTPTKKPTTQRSEGVSATNLISFLGSYSLAAVSSELVASYRDHRLAQGKSNNTVRIELALLSNLFTIGIQEWGLGLIFNPVANIRKPSPGEGRDRRLSVNEEKVLLEAVDAHNNPMLGWIVRIAIETGMRQSEILNIRRSQIDLKKRIVRLFDTKNDSTRTVPLTMDATRIFTLALNNPVRPIDTDLVFFGEPGRDGKRSPYQFVKVWGGIKSALGMCDLHFHDLRHEAVSRLVEGGLSDQEVASISGHKSMQMLRRYTHLRAEDLVFKLDKMNQSETE</sequence>
<evidence type="ECO:0000256" key="3">
    <source>
        <dbReference type="ARBA" id="ARBA00023172"/>
    </source>
</evidence>
<evidence type="ECO:0000313" key="7">
    <source>
        <dbReference type="EMBL" id="MBC3806745.1"/>
    </source>
</evidence>
<feature type="domain" description="Tyr recombinase" evidence="5">
    <location>
        <begin position="163"/>
        <end position="342"/>
    </location>
</feature>
<dbReference type="PANTHER" id="PTHR30349">
    <property type="entry name" value="PHAGE INTEGRASE-RELATED"/>
    <property type="match status" value="1"/>
</dbReference>
<dbReference type="PROSITE" id="PS51900">
    <property type="entry name" value="CB"/>
    <property type="match status" value="1"/>
</dbReference>
<evidence type="ECO:0000256" key="2">
    <source>
        <dbReference type="ARBA" id="ARBA00023125"/>
    </source>
</evidence>
<gene>
    <name evidence="7" type="ORF">H8K52_05215</name>
</gene>
<dbReference type="InterPro" id="IPR013762">
    <property type="entry name" value="Integrase-like_cat_sf"/>
</dbReference>
<dbReference type="RefSeq" id="WP_186921837.1">
    <property type="nucleotide sequence ID" value="NZ_JACOFW010000004.1"/>
</dbReference>
<organism evidence="7 8">
    <name type="scientific">Undibacterium seohonense</name>
    <dbReference type="NCBI Taxonomy" id="1344950"/>
    <lineage>
        <taxon>Bacteria</taxon>
        <taxon>Pseudomonadati</taxon>
        <taxon>Pseudomonadota</taxon>
        <taxon>Betaproteobacteria</taxon>
        <taxon>Burkholderiales</taxon>
        <taxon>Oxalobacteraceae</taxon>
        <taxon>Undibacterium</taxon>
    </lineage>
</organism>
<evidence type="ECO:0000313" key="8">
    <source>
        <dbReference type="Proteomes" id="UP000648257"/>
    </source>
</evidence>
<evidence type="ECO:0000259" key="5">
    <source>
        <dbReference type="PROSITE" id="PS51898"/>
    </source>
</evidence>
<dbReference type="InterPro" id="IPR011010">
    <property type="entry name" value="DNA_brk_join_enz"/>
</dbReference>
<dbReference type="InterPro" id="IPR050090">
    <property type="entry name" value="Tyrosine_recombinase_XerCD"/>
</dbReference>
<protein>
    <submittedName>
        <fullName evidence="7">Site-specific integrase</fullName>
    </submittedName>
</protein>
<keyword evidence="3" id="KW-0233">DNA recombination</keyword>
<dbReference type="InterPro" id="IPR002104">
    <property type="entry name" value="Integrase_catalytic"/>
</dbReference>
<dbReference type="InterPro" id="IPR010998">
    <property type="entry name" value="Integrase_recombinase_N"/>
</dbReference>
<keyword evidence="1" id="KW-0229">DNA integration</keyword>
<evidence type="ECO:0000256" key="1">
    <source>
        <dbReference type="ARBA" id="ARBA00022908"/>
    </source>
</evidence>
<keyword evidence="2 4" id="KW-0238">DNA-binding</keyword>
<dbReference type="EMBL" id="JACOFW010000004">
    <property type="protein sequence ID" value="MBC3806745.1"/>
    <property type="molecule type" value="Genomic_DNA"/>
</dbReference>
<comment type="caution">
    <text evidence="7">The sequence shown here is derived from an EMBL/GenBank/DDBJ whole genome shotgun (WGS) entry which is preliminary data.</text>
</comment>
<keyword evidence="8" id="KW-1185">Reference proteome</keyword>
<dbReference type="PANTHER" id="PTHR30349:SF94">
    <property type="entry name" value="INTEGRASE_RECOMBINASE HI_1414-RELATED"/>
    <property type="match status" value="1"/>
</dbReference>
<dbReference type="PROSITE" id="PS51898">
    <property type="entry name" value="TYR_RECOMBINASE"/>
    <property type="match status" value="1"/>
</dbReference>
<dbReference type="Pfam" id="PF00589">
    <property type="entry name" value="Phage_integrase"/>
    <property type="match status" value="1"/>
</dbReference>
<evidence type="ECO:0000259" key="6">
    <source>
        <dbReference type="PROSITE" id="PS51900"/>
    </source>
</evidence>
<name>A0ABR6X1N6_9BURK</name>
<dbReference type="Gene3D" id="1.10.150.130">
    <property type="match status" value="1"/>
</dbReference>
<reference evidence="7 8" key="1">
    <citation type="submission" date="2020-08" db="EMBL/GenBank/DDBJ databases">
        <title>Novel species isolated from subtropical streams in China.</title>
        <authorList>
            <person name="Lu H."/>
        </authorList>
    </citation>
    <scope>NUCLEOTIDE SEQUENCE [LARGE SCALE GENOMIC DNA]</scope>
    <source>
        <strain evidence="7 8">KACC 16656</strain>
    </source>
</reference>
<accession>A0ABR6X1N6</accession>
<dbReference type="Gene3D" id="1.10.443.10">
    <property type="entry name" value="Intergrase catalytic core"/>
    <property type="match status" value="1"/>
</dbReference>
<feature type="domain" description="Core-binding (CB)" evidence="6">
    <location>
        <begin position="59"/>
        <end position="140"/>
    </location>
</feature>
<dbReference type="CDD" id="cd00796">
    <property type="entry name" value="INT_Rci_Hp1_C"/>
    <property type="match status" value="1"/>
</dbReference>